<dbReference type="EMBL" id="BSDS01000001">
    <property type="protein sequence ID" value="GLI37570.1"/>
    <property type="molecule type" value="Genomic_DNA"/>
</dbReference>
<proteinExistence type="predicted"/>
<dbReference type="RefSeq" id="WP_214185916.1">
    <property type="nucleotide sequence ID" value="NZ_BSDS01000001.1"/>
</dbReference>
<protein>
    <submittedName>
        <fullName evidence="7">His-Xaa-Ser system radical SAM maturase HxsC</fullName>
    </submittedName>
</protein>
<dbReference type="InterPro" id="IPR024032">
    <property type="entry name" value="rSAM_paired_HxsC"/>
</dbReference>
<name>A0A9W6FZ92_9BACT</name>
<dbReference type="GO" id="GO:0051536">
    <property type="term" value="F:iron-sulfur cluster binding"/>
    <property type="evidence" value="ECO:0007669"/>
    <property type="project" value="UniProtKB-KW"/>
</dbReference>
<evidence type="ECO:0000256" key="1">
    <source>
        <dbReference type="ARBA" id="ARBA00001966"/>
    </source>
</evidence>
<dbReference type="SFLD" id="SFLDS00029">
    <property type="entry name" value="Radical_SAM"/>
    <property type="match status" value="1"/>
</dbReference>
<gene>
    <name evidence="7" type="ORF">GHYDROH2_10710</name>
</gene>
<keyword evidence="3" id="KW-0479">Metal-binding</keyword>
<dbReference type="PANTHER" id="PTHR11228">
    <property type="entry name" value="RADICAL SAM DOMAIN PROTEIN"/>
    <property type="match status" value="1"/>
</dbReference>
<dbReference type="InterPro" id="IPR058240">
    <property type="entry name" value="rSAM_sf"/>
</dbReference>
<evidence type="ECO:0000256" key="2">
    <source>
        <dbReference type="ARBA" id="ARBA00022691"/>
    </source>
</evidence>
<keyword evidence="2" id="KW-0949">S-adenosyl-L-methionine</keyword>
<dbReference type="GO" id="GO:0003824">
    <property type="term" value="F:catalytic activity"/>
    <property type="evidence" value="ECO:0007669"/>
    <property type="project" value="InterPro"/>
</dbReference>
<dbReference type="Proteomes" id="UP001144352">
    <property type="component" value="Unassembled WGS sequence"/>
</dbReference>
<sequence length="378" mass="41786">MKNFRGEAACLDKLVVGVACTSLPILPRPGRILVAEKKPRFSYGLKGLVIGESGESPAGIPTVRLKNEDLAGIADGDCITLSPDGTVSVAWDVQSVNNSIFATPSCDCRCIMCPQPPLPHDPDTVRIASETIDLIDPQKVQFICVTGGEPTLLGDQFLELMRTIKNRFDHARVLVLTNGKNFSDAAFARKYAEIGLSNCITCVSLHSDLEELNDEIAGVKGSFHKTVQGLYNLAKMRQRVEIRHVISKLNAHRLESFAWFIYRNFPFAYHIAFMGMEMTGCAVDNYDRVWIDPMDYRQALLRGVKILDRTALYVSIYNIPHCLLEQDAWPFARQSISDWKNAYPEETCGKCQLKGQCCGVFATSGGLLSPNISPTCTG</sequence>
<dbReference type="Pfam" id="PF04055">
    <property type="entry name" value="Radical_SAM"/>
    <property type="match status" value="1"/>
</dbReference>
<dbReference type="PANTHER" id="PTHR11228:SF7">
    <property type="entry name" value="PQQA PEPTIDE CYCLASE"/>
    <property type="match status" value="1"/>
</dbReference>
<evidence type="ECO:0000313" key="7">
    <source>
        <dbReference type="EMBL" id="GLI37570.1"/>
    </source>
</evidence>
<dbReference type="SUPFAM" id="SSF102114">
    <property type="entry name" value="Radical SAM enzymes"/>
    <property type="match status" value="1"/>
</dbReference>
<dbReference type="GO" id="GO:0006783">
    <property type="term" value="P:heme biosynthetic process"/>
    <property type="evidence" value="ECO:0007669"/>
    <property type="project" value="TreeGrafter"/>
</dbReference>
<dbReference type="GO" id="GO:0046872">
    <property type="term" value="F:metal ion binding"/>
    <property type="evidence" value="ECO:0007669"/>
    <property type="project" value="UniProtKB-KW"/>
</dbReference>
<dbReference type="CDD" id="cd01335">
    <property type="entry name" value="Radical_SAM"/>
    <property type="match status" value="1"/>
</dbReference>
<dbReference type="InterPro" id="IPR007197">
    <property type="entry name" value="rSAM"/>
</dbReference>
<feature type="domain" description="Radical SAM core" evidence="6">
    <location>
        <begin position="103"/>
        <end position="246"/>
    </location>
</feature>
<evidence type="ECO:0000256" key="4">
    <source>
        <dbReference type="ARBA" id="ARBA00023004"/>
    </source>
</evidence>
<dbReference type="SFLD" id="SFLDG01103">
    <property type="entry name" value="Uncharacterised_Radical_SAM_Su"/>
    <property type="match status" value="1"/>
</dbReference>
<keyword evidence="5" id="KW-0411">Iron-sulfur</keyword>
<dbReference type="InterPro" id="IPR050377">
    <property type="entry name" value="Radical_SAM_PqqE_MftC-like"/>
</dbReference>
<reference evidence="7" key="1">
    <citation type="submission" date="2022-12" db="EMBL/GenBank/DDBJ databases">
        <title>Reference genome sequencing for broad-spectrum identification of bacterial and archaeal isolates by mass spectrometry.</title>
        <authorList>
            <person name="Sekiguchi Y."/>
            <person name="Tourlousse D.M."/>
        </authorList>
    </citation>
    <scope>NUCLEOTIDE SEQUENCE</scope>
    <source>
        <strain evidence="7">H2</strain>
    </source>
</reference>
<comment type="cofactor">
    <cofactor evidence="1">
        <name>[4Fe-4S] cluster</name>
        <dbReference type="ChEBI" id="CHEBI:49883"/>
    </cofactor>
</comment>
<dbReference type="Gene3D" id="3.20.20.70">
    <property type="entry name" value="Aldolase class I"/>
    <property type="match status" value="1"/>
</dbReference>
<evidence type="ECO:0000256" key="5">
    <source>
        <dbReference type="ARBA" id="ARBA00023014"/>
    </source>
</evidence>
<evidence type="ECO:0000259" key="6">
    <source>
        <dbReference type="Pfam" id="PF04055"/>
    </source>
</evidence>
<accession>A0A9W6FZ92</accession>
<evidence type="ECO:0000313" key="8">
    <source>
        <dbReference type="Proteomes" id="UP001144352"/>
    </source>
</evidence>
<evidence type="ECO:0000256" key="3">
    <source>
        <dbReference type="ARBA" id="ARBA00022723"/>
    </source>
</evidence>
<keyword evidence="8" id="KW-1185">Reference proteome</keyword>
<dbReference type="AlphaFoldDB" id="A0A9W6FZ92"/>
<dbReference type="InterPro" id="IPR013785">
    <property type="entry name" value="Aldolase_TIM"/>
</dbReference>
<dbReference type="SFLD" id="SFLDG01067">
    <property type="entry name" value="SPASM/twitch_domain_containing"/>
    <property type="match status" value="1"/>
</dbReference>
<keyword evidence="4" id="KW-0408">Iron</keyword>
<organism evidence="7 8">
    <name type="scientific">Geobacter hydrogenophilus</name>
    <dbReference type="NCBI Taxonomy" id="40983"/>
    <lineage>
        <taxon>Bacteria</taxon>
        <taxon>Pseudomonadati</taxon>
        <taxon>Thermodesulfobacteriota</taxon>
        <taxon>Desulfuromonadia</taxon>
        <taxon>Geobacterales</taxon>
        <taxon>Geobacteraceae</taxon>
        <taxon>Geobacter</taxon>
    </lineage>
</organism>
<dbReference type="NCBIfam" id="TIGR03977">
    <property type="entry name" value="rSAM_pair_HxsC"/>
    <property type="match status" value="1"/>
</dbReference>
<comment type="caution">
    <text evidence="7">The sequence shown here is derived from an EMBL/GenBank/DDBJ whole genome shotgun (WGS) entry which is preliminary data.</text>
</comment>